<feature type="domain" description="RING-type" evidence="10">
    <location>
        <begin position="176"/>
        <end position="216"/>
    </location>
</feature>
<dbReference type="Proteomes" id="UP000325577">
    <property type="component" value="Linkage Group LG19"/>
</dbReference>
<dbReference type="PANTHER" id="PTHR46463">
    <property type="entry name" value="ZINC FINGER, RING/FYVE/PHD-TYPE"/>
    <property type="match status" value="1"/>
</dbReference>
<evidence type="ECO:0000256" key="7">
    <source>
        <dbReference type="ARBA" id="ARBA00022833"/>
    </source>
</evidence>
<dbReference type="GO" id="GO:0008270">
    <property type="term" value="F:zinc ion binding"/>
    <property type="evidence" value="ECO:0007669"/>
    <property type="project" value="UniProtKB-KW"/>
</dbReference>
<evidence type="ECO:0000256" key="9">
    <source>
        <dbReference type="SAM" id="MobiDB-lite"/>
    </source>
</evidence>
<evidence type="ECO:0000256" key="1">
    <source>
        <dbReference type="ARBA" id="ARBA00000900"/>
    </source>
</evidence>
<dbReference type="Gene3D" id="3.30.40.10">
    <property type="entry name" value="Zinc/RING finger domain, C3HC4 (zinc finger)"/>
    <property type="match status" value="1"/>
</dbReference>
<comment type="catalytic activity">
    <reaction evidence="1">
        <text>S-ubiquitinyl-[E2 ubiquitin-conjugating enzyme]-L-cysteine + [acceptor protein]-L-lysine = [E2 ubiquitin-conjugating enzyme]-L-cysteine + N(6)-ubiquitinyl-[acceptor protein]-L-lysine.</text>
        <dbReference type="EC" id="2.3.2.27"/>
    </reaction>
</comment>
<dbReference type="EC" id="2.3.2.27" evidence="2"/>
<dbReference type="InterPro" id="IPR013083">
    <property type="entry name" value="Znf_RING/FYVE/PHD"/>
</dbReference>
<dbReference type="AlphaFoldDB" id="A0A5J5AT18"/>
<accession>A0A5J5AT18</accession>
<name>A0A5J5AT18_9ASTE</name>
<keyword evidence="6" id="KW-0833">Ubl conjugation pathway</keyword>
<evidence type="ECO:0000256" key="8">
    <source>
        <dbReference type="PROSITE-ProRule" id="PRU00175"/>
    </source>
</evidence>
<evidence type="ECO:0000256" key="2">
    <source>
        <dbReference type="ARBA" id="ARBA00012483"/>
    </source>
</evidence>
<dbReference type="EMBL" id="CM018042">
    <property type="protein sequence ID" value="KAA8532872.1"/>
    <property type="molecule type" value="Genomic_DNA"/>
</dbReference>
<protein>
    <recommendedName>
        <fullName evidence="2">RING-type E3 ubiquitin transferase</fullName>
        <ecNumber evidence="2">2.3.2.27</ecNumber>
    </recommendedName>
</protein>
<evidence type="ECO:0000313" key="12">
    <source>
        <dbReference type="Proteomes" id="UP000325577"/>
    </source>
</evidence>
<feature type="compositionally biased region" description="Polar residues" evidence="9">
    <location>
        <begin position="60"/>
        <end position="78"/>
    </location>
</feature>
<proteinExistence type="predicted"/>
<evidence type="ECO:0000256" key="5">
    <source>
        <dbReference type="ARBA" id="ARBA00022771"/>
    </source>
</evidence>
<evidence type="ECO:0000256" key="6">
    <source>
        <dbReference type="ARBA" id="ARBA00022786"/>
    </source>
</evidence>
<dbReference type="Pfam" id="PF13639">
    <property type="entry name" value="zf-RING_2"/>
    <property type="match status" value="1"/>
</dbReference>
<evidence type="ECO:0000259" key="10">
    <source>
        <dbReference type="PROSITE" id="PS50089"/>
    </source>
</evidence>
<dbReference type="PANTHER" id="PTHR46463:SF10">
    <property type="entry name" value="OS01G0926200 PROTEIN"/>
    <property type="match status" value="1"/>
</dbReference>
<dbReference type="SMART" id="SM00184">
    <property type="entry name" value="RING"/>
    <property type="match status" value="1"/>
</dbReference>
<gene>
    <name evidence="11" type="ORF">F0562_033011</name>
</gene>
<organism evidence="11 12">
    <name type="scientific">Nyssa sinensis</name>
    <dbReference type="NCBI Taxonomy" id="561372"/>
    <lineage>
        <taxon>Eukaryota</taxon>
        <taxon>Viridiplantae</taxon>
        <taxon>Streptophyta</taxon>
        <taxon>Embryophyta</taxon>
        <taxon>Tracheophyta</taxon>
        <taxon>Spermatophyta</taxon>
        <taxon>Magnoliopsida</taxon>
        <taxon>eudicotyledons</taxon>
        <taxon>Gunneridae</taxon>
        <taxon>Pentapetalae</taxon>
        <taxon>asterids</taxon>
        <taxon>Cornales</taxon>
        <taxon>Nyssaceae</taxon>
        <taxon>Nyssa</taxon>
    </lineage>
</organism>
<dbReference type="OrthoDB" id="8062037at2759"/>
<dbReference type="SUPFAM" id="SSF57850">
    <property type="entry name" value="RING/U-box"/>
    <property type="match status" value="1"/>
</dbReference>
<keyword evidence="7" id="KW-0862">Zinc</keyword>
<evidence type="ECO:0000256" key="3">
    <source>
        <dbReference type="ARBA" id="ARBA00022679"/>
    </source>
</evidence>
<feature type="region of interest" description="Disordered" evidence="9">
    <location>
        <begin position="60"/>
        <end position="90"/>
    </location>
</feature>
<evidence type="ECO:0000256" key="4">
    <source>
        <dbReference type="ARBA" id="ARBA00022723"/>
    </source>
</evidence>
<keyword evidence="5 8" id="KW-0863">Zinc-finger</keyword>
<keyword evidence="4" id="KW-0479">Metal-binding</keyword>
<dbReference type="InterPro" id="IPR001841">
    <property type="entry name" value="Znf_RING"/>
</dbReference>
<dbReference type="GO" id="GO:0061630">
    <property type="term" value="F:ubiquitin protein ligase activity"/>
    <property type="evidence" value="ECO:0007669"/>
    <property type="project" value="UniProtKB-EC"/>
</dbReference>
<evidence type="ECO:0000313" key="11">
    <source>
        <dbReference type="EMBL" id="KAA8532872.1"/>
    </source>
</evidence>
<keyword evidence="3" id="KW-0808">Transferase</keyword>
<dbReference type="PROSITE" id="PS50089">
    <property type="entry name" value="ZF_RING_2"/>
    <property type="match status" value="1"/>
</dbReference>
<dbReference type="CDD" id="cd23116">
    <property type="entry name" value="RING-H2_AIRP1-like"/>
    <property type="match status" value="1"/>
</dbReference>
<reference evidence="11 12" key="1">
    <citation type="submission" date="2019-09" db="EMBL/GenBank/DDBJ databases">
        <title>A chromosome-level genome assembly of the Chinese tupelo Nyssa sinensis.</title>
        <authorList>
            <person name="Yang X."/>
            <person name="Kang M."/>
            <person name="Yang Y."/>
            <person name="Xiong H."/>
            <person name="Wang M."/>
            <person name="Zhang Z."/>
            <person name="Wang Z."/>
            <person name="Wu H."/>
            <person name="Ma T."/>
            <person name="Liu J."/>
            <person name="Xi Z."/>
        </authorList>
    </citation>
    <scope>NUCLEOTIDE SEQUENCE [LARGE SCALE GENOMIC DNA]</scope>
    <source>
        <strain evidence="11">J267</strain>
        <tissue evidence="11">Leaf</tissue>
    </source>
</reference>
<keyword evidence="12" id="KW-1185">Reference proteome</keyword>
<sequence length="225" mass="24606">MGSICCCFQVPDVEENVDSNGSHNGNCICPSCFIQSLMNKYGALFGRGEMHDIPSSIQGAGSLSSTMAPNNMPPETNGSRGGRLPNNANSQNFQLQQNGVVMRHEKGTGHSHLEPEPLRRSNVQISSKLLSGLDNLTGSYCEGGSKKCISESSVKVLLAKMESEVFCPSSEDEDVCPTCLEEYTPENPKIITQCSHHYHLSCIYEWMERSENCPICGKVICFLMS</sequence>